<gene>
    <name evidence="2" type="ORF">LTR24_010224</name>
</gene>
<dbReference type="InterPro" id="IPR031348">
    <property type="entry name" value="PigL_N"/>
</dbReference>
<evidence type="ECO:0000259" key="1">
    <source>
        <dbReference type="Pfam" id="PF17111"/>
    </source>
</evidence>
<dbReference type="Proteomes" id="UP001345013">
    <property type="component" value="Unassembled WGS sequence"/>
</dbReference>
<dbReference type="Pfam" id="PF17111">
    <property type="entry name" value="PigL_N"/>
    <property type="match status" value="1"/>
</dbReference>
<keyword evidence="3" id="KW-1185">Reference proteome</keyword>
<proteinExistence type="predicted"/>
<dbReference type="EMBL" id="JAVRRG010000289">
    <property type="protein sequence ID" value="KAK5074439.1"/>
    <property type="molecule type" value="Genomic_DNA"/>
</dbReference>
<protein>
    <recommendedName>
        <fullName evidence="1">Azaphilone pigments biosynthesis cluster protein L N-terminal domain-containing protein</fullName>
    </recommendedName>
</protein>
<comment type="caution">
    <text evidence="2">The sequence shown here is derived from an EMBL/GenBank/DDBJ whole genome shotgun (WGS) entry which is preliminary data.</text>
</comment>
<evidence type="ECO:0000313" key="3">
    <source>
        <dbReference type="Proteomes" id="UP001345013"/>
    </source>
</evidence>
<organism evidence="2 3">
    <name type="scientific">Lithohypha guttulata</name>
    <dbReference type="NCBI Taxonomy" id="1690604"/>
    <lineage>
        <taxon>Eukaryota</taxon>
        <taxon>Fungi</taxon>
        <taxon>Dikarya</taxon>
        <taxon>Ascomycota</taxon>
        <taxon>Pezizomycotina</taxon>
        <taxon>Eurotiomycetes</taxon>
        <taxon>Chaetothyriomycetidae</taxon>
        <taxon>Chaetothyriales</taxon>
        <taxon>Trichomeriaceae</taxon>
        <taxon>Lithohypha</taxon>
    </lineage>
</organism>
<evidence type="ECO:0000313" key="2">
    <source>
        <dbReference type="EMBL" id="KAK5074439.1"/>
    </source>
</evidence>
<name>A0ABR0JUV0_9EURO</name>
<reference evidence="2 3" key="1">
    <citation type="submission" date="2023-08" db="EMBL/GenBank/DDBJ databases">
        <title>Black Yeasts Isolated from many extreme environments.</title>
        <authorList>
            <person name="Coleine C."/>
            <person name="Stajich J.E."/>
            <person name="Selbmann L."/>
        </authorList>
    </citation>
    <scope>NUCLEOTIDE SEQUENCE [LARGE SCALE GENOMIC DNA]</scope>
    <source>
        <strain evidence="2 3">CCFEE 5885</strain>
    </source>
</reference>
<accession>A0ABR0JUV0</accession>
<sequence>MPDPIGTASRVADLVSSTLDSSIAFYDAIQNVKSNNRSVREFREATSSLSRVLSSLRETFTRSEVDLSALQTLLHRCTRLCEECTTFLERCSADTDNDRPSLRDFLTLTYHGGNVEQLRLLLAAYTSTIFIIIIEANLDLFSDFKRTIDETTADWHDLLYEYSNPSNEVPQEGNNTATQLQDYQTCEIVKERASIQQYLGICATASARITERESALVDFEDARQSDIADAEDRVSSTVQMLSSILGAVSYLPDQHDLAPFTEQVNALLTFLQLIEPYQGIWDGQSLNLLKQTYKSLLRIKEDINKAWRFQALDWANFKSQGQSMNELRDSLKMKTSALIIAVAVAARNQGITVLIDGTELLSQELVNDATIDTEQRMRWMEQRAQELEKRSCP</sequence>
<feature type="domain" description="Azaphilone pigments biosynthesis cluster protein L N-terminal" evidence="1">
    <location>
        <begin position="3"/>
        <end position="203"/>
    </location>
</feature>